<keyword evidence="1" id="KW-0175">Coiled coil</keyword>
<dbReference type="AlphaFoldDB" id="A0A1R2CIY4"/>
<dbReference type="Proteomes" id="UP000187209">
    <property type="component" value="Unassembled WGS sequence"/>
</dbReference>
<dbReference type="EMBL" id="MPUH01000136">
    <property type="protein sequence ID" value="OMJ88989.1"/>
    <property type="molecule type" value="Genomic_DNA"/>
</dbReference>
<protein>
    <recommendedName>
        <fullName evidence="2">CENPJ tubulin-binding region domain-containing protein</fullName>
    </recommendedName>
</protein>
<evidence type="ECO:0000256" key="1">
    <source>
        <dbReference type="SAM" id="Coils"/>
    </source>
</evidence>
<accession>A0A1R2CIY4</accession>
<sequence length="313" mass="36666">MEEIYDTEKINFLEIQANYLRYLASIYSDLSPIRCSPAPSNYSSVSPIRSFRNSNPYDDKPIKKIEKSFEQMLEEQLQQSPSFESSKNNSISIHSRNATPVVYLKRGQGHLSVVNQSLSSSKLKVLKNQLFKSHENFNSANIEEVKILRKEIDNKNVIIKRQEREIARKKKIEENLNRRRQEKSREKSYSPIRDEVDNLKKVIQKLNELDKARNIKHQVEINKLNTEINKLRQRLSELERKNLKLVSYKVPSPVLASKSYKSTPNKKRDDTRKMQSNIEIANRFQNRVIKKSRDAILDPKNPIFINSGRSCYK</sequence>
<gene>
    <name evidence="3" type="ORF">SteCoe_8903</name>
</gene>
<feature type="coiled-coil region" evidence="1">
    <location>
        <begin position="145"/>
        <end position="248"/>
    </location>
</feature>
<feature type="domain" description="CENPJ tubulin-binding region" evidence="2">
    <location>
        <begin position="60"/>
        <end position="110"/>
    </location>
</feature>
<dbReference type="Pfam" id="PF25779">
    <property type="entry name" value="Tubulin-bind_CPAP"/>
    <property type="match status" value="1"/>
</dbReference>
<proteinExistence type="predicted"/>
<keyword evidence="4" id="KW-1185">Reference proteome</keyword>
<name>A0A1R2CIY4_9CILI</name>
<evidence type="ECO:0000313" key="4">
    <source>
        <dbReference type="Proteomes" id="UP000187209"/>
    </source>
</evidence>
<reference evidence="3 4" key="1">
    <citation type="submission" date="2016-11" db="EMBL/GenBank/DDBJ databases">
        <title>The macronuclear genome of Stentor coeruleus: a giant cell with tiny introns.</title>
        <authorList>
            <person name="Slabodnick M."/>
            <person name="Ruby J.G."/>
            <person name="Reiff S.B."/>
            <person name="Swart E.C."/>
            <person name="Gosai S."/>
            <person name="Prabakaran S."/>
            <person name="Witkowska E."/>
            <person name="Larue G.E."/>
            <person name="Fisher S."/>
            <person name="Freeman R.M."/>
            <person name="Gunawardena J."/>
            <person name="Chu W."/>
            <person name="Stover N.A."/>
            <person name="Gregory B.D."/>
            <person name="Nowacki M."/>
            <person name="Derisi J."/>
            <person name="Roy S.W."/>
            <person name="Marshall W.F."/>
            <person name="Sood P."/>
        </authorList>
    </citation>
    <scope>NUCLEOTIDE SEQUENCE [LARGE SCALE GENOMIC DNA]</scope>
    <source>
        <strain evidence="3">WM001</strain>
    </source>
</reference>
<evidence type="ECO:0000313" key="3">
    <source>
        <dbReference type="EMBL" id="OMJ88989.1"/>
    </source>
</evidence>
<dbReference type="InterPro" id="IPR058029">
    <property type="entry name" value="Tubulin-bd_CENPJ"/>
</dbReference>
<evidence type="ECO:0000259" key="2">
    <source>
        <dbReference type="Pfam" id="PF25779"/>
    </source>
</evidence>
<comment type="caution">
    <text evidence="3">The sequence shown here is derived from an EMBL/GenBank/DDBJ whole genome shotgun (WGS) entry which is preliminary data.</text>
</comment>
<organism evidence="3 4">
    <name type="scientific">Stentor coeruleus</name>
    <dbReference type="NCBI Taxonomy" id="5963"/>
    <lineage>
        <taxon>Eukaryota</taxon>
        <taxon>Sar</taxon>
        <taxon>Alveolata</taxon>
        <taxon>Ciliophora</taxon>
        <taxon>Postciliodesmatophora</taxon>
        <taxon>Heterotrichea</taxon>
        <taxon>Heterotrichida</taxon>
        <taxon>Stentoridae</taxon>
        <taxon>Stentor</taxon>
    </lineage>
</organism>